<keyword evidence="5" id="KW-1185">Reference proteome</keyword>
<evidence type="ECO:0000313" key="5">
    <source>
        <dbReference type="Proteomes" id="UP000654075"/>
    </source>
</evidence>
<feature type="non-terminal residue" evidence="4">
    <location>
        <position position="1044"/>
    </location>
</feature>
<dbReference type="GO" id="GO:0005634">
    <property type="term" value="C:nucleus"/>
    <property type="evidence" value="ECO:0007669"/>
    <property type="project" value="TreeGrafter"/>
</dbReference>
<dbReference type="Proteomes" id="UP000654075">
    <property type="component" value="Unassembled WGS sequence"/>
</dbReference>
<feature type="region of interest" description="Disordered" evidence="3">
    <location>
        <begin position="221"/>
        <end position="316"/>
    </location>
</feature>
<dbReference type="Gene3D" id="1.25.40.20">
    <property type="entry name" value="Ankyrin repeat-containing domain"/>
    <property type="match status" value="1"/>
</dbReference>
<evidence type="ECO:0000256" key="2">
    <source>
        <dbReference type="ARBA" id="ARBA00023043"/>
    </source>
</evidence>
<comment type="caution">
    <text evidence="4">The sequence shown here is derived from an EMBL/GenBank/DDBJ whole genome shotgun (WGS) entry which is preliminary data.</text>
</comment>
<feature type="non-terminal residue" evidence="4">
    <location>
        <position position="1"/>
    </location>
</feature>
<dbReference type="EMBL" id="CAJNNV010013454">
    <property type="protein sequence ID" value="CAE8601710.1"/>
    <property type="molecule type" value="Genomic_DNA"/>
</dbReference>
<keyword evidence="2" id="KW-0040">ANK repeat</keyword>
<protein>
    <submittedName>
        <fullName evidence="4">Uncharacterized protein</fullName>
    </submittedName>
</protein>
<dbReference type="SUPFAM" id="SSF48403">
    <property type="entry name" value="Ankyrin repeat"/>
    <property type="match status" value="1"/>
</dbReference>
<dbReference type="PANTHER" id="PTHR24124">
    <property type="entry name" value="ANKYRIN REPEAT FAMILY A"/>
    <property type="match status" value="1"/>
</dbReference>
<name>A0A813EVA7_POLGL</name>
<reference evidence="4" key="1">
    <citation type="submission" date="2021-02" db="EMBL/GenBank/DDBJ databases">
        <authorList>
            <person name="Dougan E. K."/>
            <person name="Rhodes N."/>
            <person name="Thang M."/>
            <person name="Chan C."/>
        </authorList>
    </citation>
    <scope>NUCLEOTIDE SEQUENCE</scope>
</reference>
<sequence>VAFIGHFGRHASASRHLGPWMRRSARQIWVHSNELKSMFSSSGWVCDGRDFTGGCRSGQTDFHQTNIYTVTFRCATSGFDLCEKCAYDPSVGRVTDESMKSDLEALADASLCKLSATRLRNLWRRNWLESLPKYFEAGMLDILVQALQKCTESSQKPEEERATAQRQQPGAENQRKQVRRALLLLTSELTQRVLGLGCGGDLATNDLVWAFRSEPTAQWDEGRVVKMPKSLGDTLNSKPSPPPRNAMAAGLGGSSKAGDGALVGSEPTEPEGSEPAEPVGEAATEPEASSSSVAEAAAESGSAQPPETSEPVNDGKVNEESCFLVSWRDGQASSWVSPQLCWRMTADEDVMLATAYLFLELARGDCCDPDNLSKSLKKGADLMAVNGEGCTALLLAVRARVPVEAVRVLLEAGACPDAAGREGVTALELALRFQCEGGGDEEHLGQLVELLKKHEAILMDSKAQHEESLKKLREVFGMKMVGALLTLQLPASLPVEVLDVLRLLFRELPQALLLEALEPQAFRALTALLQHLVGGTDNMSVALVGCRLMRALYSQSDPRLRYLVQSHGAKRWAERLATAKDPAQCGLCRQLSNTEKVTMEELSREAQALSDELGTGLEVEPMEQSEEWRSNKPLLEVVQALQGASEEVPGRMAPAEGLFALRELLKTTEKGSISDERCSAYELEKADVCGQLVQFMKYQAPESPGDSRRSAPLVNPDRWGVFIEAFGEASKQSQKGIGRLMKALHAVIETGEAMPVWRHKKERGLKALTEPLPLKLRHLQSVGDKLNVSVMIEPLAKLTELSRFLMKVTPCTDAGYLSYCHRLIGSTIRDQMSNKLLLVESFEILAAGLPLPVHRVRPAEGGDSQRVLLAARSFVIKGPLQLASDVEHLRLKVALNQLQACCSPEAYPGQLEKLQEALRGLDSSAGADSPERPGMTTTSPCVDLQSAFDAALQAASAETSLDQALAVVAEESQRLGQTSGPGQDGEAVEQAVDPNARVHMVMIAVSDEIPFDLFWPMVREDIIGAVREHCPRSMPQMEEAVQAG</sequence>
<proteinExistence type="predicted"/>
<evidence type="ECO:0000256" key="3">
    <source>
        <dbReference type="SAM" id="MobiDB-lite"/>
    </source>
</evidence>
<accession>A0A813EVA7</accession>
<dbReference type="OrthoDB" id="491851at2759"/>
<evidence type="ECO:0000256" key="1">
    <source>
        <dbReference type="ARBA" id="ARBA00022737"/>
    </source>
</evidence>
<evidence type="ECO:0000313" key="4">
    <source>
        <dbReference type="EMBL" id="CAE8601710.1"/>
    </source>
</evidence>
<dbReference type="InterPro" id="IPR036770">
    <property type="entry name" value="Ankyrin_rpt-contain_sf"/>
</dbReference>
<feature type="compositionally biased region" description="Low complexity" evidence="3">
    <location>
        <begin position="275"/>
        <end position="307"/>
    </location>
</feature>
<feature type="region of interest" description="Disordered" evidence="3">
    <location>
        <begin position="153"/>
        <end position="175"/>
    </location>
</feature>
<dbReference type="AlphaFoldDB" id="A0A813EVA7"/>
<dbReference type="GO" id="GO:0010468">
    <property type="term" value="P:regulation of gene expression"/>
    <property type="evidence" value="ECO:0007669"/>
    <property type="project" value="TreeGrafter"/>
</dbReference>
<gene>
    <name evidence="4" type="ORF">PGLA1383_LOCUS19994</name>
</gene>
<organism evidence="4 5">
    <name type="scientific">Polarella glacialis</name>
    <name type="common">Dinoflagellate</name>
    <dbReference type="NCBI Taxonomy" id="89957"/>
    <lineage>
        <taxon>Eukaryota</taxon>
        <taxon>Sar</taxon>
        <taxon>Alveolata</taxon>
        <taxon>Dinophyceae</taxon>
        <taxon>Suessiales</taxon>
        <taxon>Suessiaceae</taxon>
        <taxon>Polarella</taxon>
    </lineage>
</organism>
<dbReference type="PANTHER" id="PTHR24124:SF14">
    <property type="entry name" value="CHROMOSOME UNDETERMINED SCAFFOLD_25, WHOLE GENOME SHOTGUN SEQUENCE"/>
    <property type="match status" value="1"/>
</dbReference>
<keyword evidence="1" id="KW-0677">Repeat</keyword>